<dbReference type="EMBL" id="PYLO01000001">
    <property type="protein sequence ID" value="PST38738.1"/>
    <property type="molecule type" value="Genomic_DNA"/>
</dbReference>
<dbReference type="AlphaFoldDB" id="A0A2T3FTY2"/>
<accession>A0A2T3FTY2</accession>
<dbReference type="InterPro" id="IPR052725">
    <property type="entry name" value="GS_Type-3"/>
</dbReference>
<evidence type="ECO:0000256" key="2">
    <source>
        <dbReference type="RuleBase" id="RU000384"/>
    </source>
</evidence>
<dbReference type="PROSITE" id="PS00181">
    <property type="entry name" value="GLNA_ATP"/>
    <property type="match status" value="1"/>
</dbReference>
<evidence type="ECO:0000256" key="1">
    <source>
        <dbReference type="PROSITE-ProRule" id="PRU01330"/>
    </source>
</evidence>
<comment type="caution">
    <text evidence="6">The sequence shown here is derived from an EMBL/GenBank/DDBJ whole genome shotgun (WGS) entry which is preliminary data.</text>
</comment>
<gene>
    <name evidence="6" type="ORF">C7U56_01950</name>
</gene>
<dbReference type="InterPro" id="IPR027303">
    <property type="entry name" value="Gln_synth_gly_rich_site"/>
</dbReference>
<feature type="domain" description="GS catalytic" evidence="5">
    <location>
        <begin position="157"/>
        <end position="589"/>
    </location>
</feature>
<dbReference type="Gene3D" id="1.20.120.1560">
    <property type="match status" value="1"/>
</dbReference>
<evidence type="ECO:0000256" key="3">
    <source>
        <dbReference type="SAM" id="Coils"/>
    </source>
</evidence>
<feature type="domain" description="GS beta-grasp" evidence="4">
    <location>
        <begin position="63"/>
        <end position="152"/>
    </location>
</feature>
<proteinExistence type="inferred from homology"/>
<dbReference type="RefSeq" id="WP_106999927.1">
    <property type="nucleotide sequence ID" value="NZ_PYLO01000001.1"/>
</dbReference>
<keyword evidence="3" id="KW-0175">Coiled coil</keyword>
<dbReference type="InterPro" id="IPR022147">
    <property type="entry name" value="GSIII_N"/>
</dbReference>
<dbReference type="PANTHER" id="PTHR42974">
    <property type="entry name" value="GLUTAMINE SYNTHETASE"/>
    <property type="match status" value="1"/>
</dbReference>
<dbReference type="Proteomes" id="UP000241048">
    <property type="component" value="Unassembled WGS sequence"/>
</dbReference>
<dbReference type="PANTHER" id="PTHR42974:SF1">
    <property type="entry name" value="TYPE-3 GLUTAMINE SYNTHETASE"/>
    <property type="match status" value="1"/>
</dbReference>
<feature type="coiled-coil region" evidence="3">
    <location>
        <begin position="626"/>
        <end position="653"/>
    </location>
</feature>
<sequence length="699" mass="78002">MKKNIPELYGSLVFNDKVMKSKLPRDVYKALRKTIENGSHLDLDIANAVAVAMKEWAVENGATHFTHWFQPMTGITAEKHDSFINPVGNGEVIMDFSGKELVKGEPDASSFPSGGLRATFEARGYTAWDPTSPAFIKDDTLCIPTAFCSYSGEALDTKTPLLRSMETINREALRVLKLFGNEDVTRVVSTVGPEQEYFLVDKKLFNKRNDLKFCGRTLFGAPAPKGQEMDDHYFGALRPRVSAFMKELDEELWKLGIPAKTKHNEVAPAQHELATIYTTTNVAVDNNQLTMEIMKRVAEKHGLVCLLHEKPFEGINGSGKHNNWSLSTNTGENLLDPDRDPAKNLQFLLFLFATIKAVDVYGDLLRVSVATAGNDHRLGGNEAPPAIVSMFIGDDLEAVLDIVEKDLESEAKEVQTMKPGAKVLPHFIKDTTDRNRTSPFAFTGNKFEFRMPGSALSVSEPNIVINTAVAEVLGEFADRLEGLSGKALEAEIHLLLKEVLRDHRRIVFNGNGYTSEWVEEAHKRGLFDLPSCAEAFPRLIAEKNVELFLKHGIYTKEELFSRYEIKEENYIKTINIEAKTMLSMMKKTFLPSVLSYCKELAETAAKTKAILPDAPISAESKLLEKLSGLYTEISEKTEALAEAEKAAESMEDNIEKVAYFHYTILAKMDDLRSSVDTAEALIPDSFLPYPTYDELLFSV</sequence>
<evidence type="ECO:0000313" key="7">
    <source>
        <dbReference type="Proteomes" id="UP000241048"/>
    </source>
</evidence>
<dbReference type="InterPro" id="IPR008147">
    <property type="entry name" value="Gln_synt_N"/>
</dbReference>
<evidence type="ECO:0000259" key="4">
    <source>
        <dbReference type="PROSITE" id="PS51986"/>
    </source>
</evidence>
<dbReference type="Gene3D" id="3.30.590.10">
    <property type="entry name" value="Glutamine synthetase/guanido kinase, catalytic domain"/>
    <property type="match status" value="1"/>
</dbReference>
<dbReference type="GO" id="GO:0006542">
    <property type="term" value="P:glutamine biosynthetic process"/>
    <property type="evidence" value="ECO:0007669"/>
    <property type="project" value="InterPro"/>
</dbReference>
<dbReference type="PROSITE" id="PS51986">
    <property type="entry name" value="GS_BETA_GRASP"/>
    <property type="match status" value="1"/>
</dbReference>
<organism evidence="6 7">
    <name type="scientific">Clostridium fessum</name>
    <dbReference type="NCBI Taxonomy" id="2126740"/>
    <lineage>
        <taxon>Bacteria</taxon>
        <taxon>Bacillati</taxon>
        <taxon>Bacillota</taxon>
        <taxon>Clostridia</taxon>
        <taxon>Eubacteriales</taxon>
        <taxon>Clostridiaceae</taxon>
        <taxon>Clostridium</taxon>
    </lineage>
</organism>
<dbReference type="InterPro" id="IPR040577">
    <property type="entry name" value="Gln-synt_C"/>
</dbReference>
<keyword evidence="7" id="KW-1185">Reference proteome</keyword>
<dbReference type="PROSITE" id="PS51987">
    <property type="entry name" value="GS_CATALYTIC"/>
    <property type="match status" value="1"/>
</dbReference>
<dbReference type="SMART" id="SM01230">
    <property type="entry name" value="Gln-synt_C"/>
    <property type="match status" value="1"/>
</dbReference>
<dbReference type="SUPFAM" id="SSF55931">
    <property type="entry name" value="Glutamine synthetase/guanido kinase"/>
    <property type="match status" value="1"/>
</dbReference>
<dbReference type="InterPro" id="IPR014746">
    <property type="entry name" value="Gln_synth/guanido_kin_cat_dom"/>
</dbReference>
<comment type="similarity">
    <text evidence="1 2">Belongs to the glutamine synthetase family.</text>
</comment>
<evidence type="ECO:0000259" key="5">
    <source>
        <dbReference type="PROSITE" id="PS51987"/>
    </source>
</evidence>
<dbReference type="GO" id="GO:0004356">
    <property type="term" value="F:glutamine synthetase activity"/>
    <property type="evidence" value="ECO:0007669"/>
    <property type="project" value="InterPro"/>
</dbReference>
<name>A0A2T3FTY2_9CLOT</name>
<dbReference type="Pfam" id="PF18318">
    <property type="entry name" value="Gln-synt_C-ter"/>
    <property type="match status" value="1"/>
</dbReference>
<evidence type="ECO:0000313" key="6">
    <source>
        <dbReference type="EMBL" id="PST38738.1"/>
    </source>
</evidence>
<protein>
    <submittedName>
        <fullName evidence="6">Glutamine synthetase type III</fullName>
    </submittedName>
</protein>
<dbReference type="InterPro" id="IPR008146">
    <property type="entry name" value="Gln_synth_cat_dom"/>
</dbReference>
<reference evidence="6 7" key="1">
    <citation type="submission" date="2018-03" db="EMBL/GenBank/DDBJ databases">
        <title>Lachnoclostridium SNUG30386 gen.nov., sp.nov., isolated from human faeces.</title>
        <authorList>
            <person name="Seo B."/>
            <person name="Jeon K."/>
            <person name="Ko G."/>
        </authorList>
    </citation>
    <scope>NUCLEOTIDE SEQUENCE [LARGE SCALE GENOMIC DNA]</scope>
    <source>
        <strain evidence="6 7">SNUG30386</strain>
    </source>
</reference>
<dbReference type="Pfam" id="PF12437">
    <property type="entry name" value="GSIII_N"/>
    <property type="match status" value="1"/>
</dbReference>
<dbReference type="Pfam" id="PF00120">
    <property type="entry name" value="Gln-synt_C"/>
    <property type="match status" value="1"/>
</dbReference>